<dbReference type="InterPro" id="IPR028002">
    <property type="entry name" value="Myb_DNA-bind_5"/>
</dbReference>
<evidence type="ECO:0000256" key="3">
    <source>
        <dbReference type="ARBA" id="ARBA00023015"/>
    </source>
</evidence>
<feature type="domain" description="Myb/SANT-like DNA-binding" evidence="7">
    <location>
        <begin position="203"/>
        <end position="271"/>
    </location>
</feature>
<feature type="compositionally biased region" description="Polar residues" evidence="6">
    <location>
        <begin position="151"/>
        <end position="176"/>
    </location>
</feature>
<dbReference type="PANTHER" id="PTHR23098">
    <property type="entry name" value="AGAP001331-PA-RELATED"/>
    <property type="match status" value="1"/>
</dbReference>
<comment type="subunit">
    <text evidence="1">Self-associates forming complexes of several hundred monomers.</text>
</comment>
<comment type="function">
    <text evidence="5">Involved in transvection phenomena (= synapsis-dependent gene expression), where the synaptic pairing of chromosomes carrying genes with which zeste interacts influences the expression of these genes. Zeste binds to DNA and stimulates transcription from a nearby promoter.</text>
</comment>
<evidence type="ECO:0000259" key="7">
    <source>
        <dbReference type="Pfam" id="PF13873"/>
    </source>
</evidence>
<evidence type="ECO:0000313" key="8">
    <source>
        <dbReference type="EMBL" id="CAD7200812.1"/>
    </source>
</evidence>
<feature type="region of interest" description="Disordered" evidence="6">
    <location>
        <begin position="309"/>
        <end position="391"/>
    </location>
</feature>
<dbReference type="PANTHER" id="PTHR23098:SF16">
    <property type="entry name" value="REGULATORY PROTEIN ZESTE"/>
    <property type="match status" value="1"/>
</dbReference>
<dbReference type="EMBL" id="OA567801">
    <property type="protein sequence ID" value="CAD7200812.1"/>
    <property type="molecule type" value="Genomic_DNA"/>
</dbReference>
<dbReference type="GO" id="GO:0005634">
    <property type="term" value="C:nucleus"/>
    <property type="evidence" value="ECO:0007669"/>
    <property type="project" value="TreeGrafter"/>
</dbReference>
<evidence type="ECO:0000256" key="6">
    <source>
        <dbReference type="SAM" id="MobiDB-lite"/>
    </source>
</evidence>
<dbReference type="AlphaFoldDB" id="A0A7R8VNQ0"/>
<evidence type="ECO:0000256" key="2">
    <source>
        <dbReference type="ARBA" id="ARBA00016807"/>
    </source>
</evidence>
<keyword evidence="3" id="KW-0805">Transcription regulation</keyword>
<proteinExistence type="predicted"/>
<gene>
    <name evidence="8" type="ORF">TDIB3V08_LOCUS7023</name>
</gene>
<evidence type="ECO:0000256" key="4">
    <source>
        <dbReference type="ARBA" id="ARBA00023163"/>
    </source>
</evidence>
<dbReference type="Pfam" id="PF13873">
    <property type="entry name" value="Myb_DNA-bind_5"/>
    <property type="match status" value="1"/>
</dbReference>
<keyword evidence="4" id="KW-0804">Transcription</keyword>
<reference evidence="8" key="1">
    <citation type="submission" date="2020-11" db="EMBL/GenBank/DDBJ databases">
        <authorList>
            <person name="Tran Van P."/>
        </authorList>
    </citation>
    <scope>NUCLEOTIDE SEQUENCE</scope>
</reference>
<name>A0A7R8VNQ0_TIMDO</name>
<feature type="region of interest" description="Disordered" evidence="6">
    <location>
        <begin position="69"/>
        <end position="100"/>
    </location>
</feature>
<feature type="region of interest" description="Disordered" evidence="6">
    <location>
        <begin position="151"/>
        <end position="192"/>
    </location>
</feature>
<evidence type="ECO:0000256" key="5">
    <source>
        <dbReference type="ARBA" id="ARBA00025466"/>
    </source>
</evidence>
<accession>A0A7R8VNQ0</accession>
<sequence length="466" mass="51009">MGGRCPAETPSVKIESEDYLDQLLHKGETVNCAPQQEGERGSNTHPRINNVDLDTLARNVPNLPITLSRAGGTQGKAHTCPDKNNNHSPPGSMSTSETSTESSWSMLIDVKSSSNTFGNIDNNASNTEALAFEAVDVLMIKEEIPEITNKPYTNTNTSIRQSSVPTKESANVMSNDEQPESLPASGSPKAKMAKRLRSGRVIGRQWEFLVDYMVRHPALAIGKLMGPQGAINATQQWTKLSQQLNELGPKKSTNQWKKVWRDLKRNTKARAATVNAVLKQTDNLNVEDKLTALDKKVIAVIGWESNTGIPEPSTAEMLTDSCPLSEASSSNSSSSLVTTVVDEPKPTWTDNELEEDRVLPTPSAENAATLTVPCPQPEPSNTQRSTTKRKRCDDYEERFLRKFTQIQEENVTNARTTAEQMTVLGTAFTKIATATDRMATAIEIMSTAITKLAESIANKDLVDHSL</sequence>
<protein>
    <recommendedName>
        <fullName evidence="2">Regulatory protein zeste</fullName>
    </recommendedName>
</protein>
<organism evidence="8">
    <name type="scientific">Timema douglasi</name>
    <name type="common">Walking stick</name>
    <dbReference type="NCBI Taxonomy" id="61478"/>
    <lineage>
        <taxon>Eukaryota</taxon>
        <taxon>Metazoa</taxon>
        <taxon>Ecdysozoa</taxon>
        <taxon>Arthropoda</taxon>
        <taxon>Hexapoda</taxon>
        <taxon>Insecta</taxon>
        <taxon>Pterygota</taxon>
        <taxon>Neoptera</taxon>
        <taxon>Polyneoptera</taxon>
        <taxon>Phasmatodea</taxon>
        <taxon>Timematodea</taxon>
        <taxon>Timematoidea</taxon>
        <taxon>Timematidae</taxon>
        <taxon>Timema</taxon>
    </lineage>
</organism>
<feature type="compositionally biased region" description="Low complexity" evidence="6">
    <location>
        <begin position="321"/>
        <end position="335"/>
    </location>
</feature>
<evidence type="ECO:0000256" key="1">
    <source>
        <dbReference type="ARBA" id="ARBA00011764"/>
    </source>
</evidence>